<keyword evidence="2" id="KW-1185">Reference proteome</keyword>
<dbReference type="EMBL" id="JAGPNK010000002">
    <property type="protein sequence ID" value="KAH7326611.1"/>
    <property type="molecule type" value="Genomic_DNA"/>
</dbReference>
<gene>
    <name evidence="1" type="ORF">B0I35DRAFT_423178</name>
</gene>
<reference evidence="1" key="1">
    <citation type="journal article" date="2021" name="Nat. Commun.">
        <title>Genetic determinants of endophytism in the Arabidopsis root mycobiome.</title>
        <authorList>
            <person name="Mesny F."/>
            <person name="Miyauchi S."/>
            <person name="Thiergart T."/>
            <person name="Pickel B."/>
            <person name="Atanasova L."/>
            <person name="Karlsson M."/>
            <person name="Huettel B."/>
            <person name="Barry K.W."/>
            <person name="Haridas S."/>
            <person name="Chen C."/>
            <person name="Bauer D."/>
            <person name="Andreopoulos W."/>
            <person name="Pangilinan J."/>
            <person name="LaButti K."/>
            <person name="Riley R."/>
            <person name="Lipzen A."/>
            <person name="Clum A."/>
            <person name="Drula E."/>
            <person name="Henrissat B."/>
            <person name="Kohler A."/>
            <person name="Grigoriev I.V."/>
            <person name="Martin F.M."/>
            <person name="Hacquard S."/>
        </authorList>
    </citation>
    <scope>NUCLEOTIDE SEQUENCE</scope>
    <source>
        <strain evidence="1">MPI-CAGE-CH-0235</strain>
    </source>
</reference>
<evidence type="ECO:0000313" key="2">
    <source>
        <dbReference type="Proteomes" id="UP000813444"/>
    </source>
</evidence>
<proteinExistence type="predicted"/>
<accession>A0A8K0WVF5</accession>
<name>A0A8K0WVF5_9HYPO</name>
<dbReference type="AlphaFoldDB" id="A0A8K0WVF5"/>
<organism evidence="1 2">
    <name type="scientific">Stachybotrys elegans</name>
    <dbReference type="NCBI Taxonomy" id="80388"/>
    <lineage>
        <taxon>Eukaryota</taxon>
        <taxon>Fungi</taxon>
        <taxon>Dikarya</taxon>
        <taxon>Ascomycota</taxon>
        <taxon>Pezizomycotina</taxon>
        <taxon>Sordariomycetes</taxon>
        <taxon>Hypocreomycetidae</taxon>
        <taxon>Hypocreales</taxon>
        <taxon>Stachybotryaceae</taxon>
        <taxon>Stachybotrys</taxon>
    </lineage>
</organism>
<sequence>MLEQGKAPGPATDWVCSRIDIAAAIKDHRGRIGMTTLNAVFPCSCSCRVGCLDGVR</sequence>
<dbReference type="Proteomes" id="UP000813444">
    <property type="component" value="Unassembled WGS sequence"/>
</dbReference>
<comment type="caution">
    <text evidence="1">The sequence shown here is derived from an EMBL/GenBank/DDBJ whole genome shotgun (WGS) entry which is preliminary data.</text>
</comment>
<protein>
    <submittedName>
        <fullName evidence="1">Uncharacterized protein</fullName>
    </submittedName>
</protein>
<evidence type="ECO:0000313" key="1">
    <source>
        <dbReference type="EMBL" id="KAH7326611.1"/>
    </source>
</evidence>